<dbReference type="InterPro" id="IPR011990">
    <property type="entry name" value="TPR-like_helical_dom_sf"/>
</dbReference>
<dbReference type="Proteomes" id="UP000023152">
    <property type="component" value="Unassembled WGS sequence"/>
</dbReference>
<accession>X6LV65</accession>
<dbReference type="Pfam" id="PF13424">
    <property type="entry name" value="TPR_12"/>
    <property type="match status" value="6"/>
</dbReference>
<feature type="transmembrane region" description="Helical" evidence="4">
    <location>
        <begin position="5"/>
        <end position="23"/>
    </location>
</feature>
<gene>
    <name evidence="5" type="ORF">RFI_31899</name>
</gene>
<dbReference type="SMART" id="SM00028">
    <property type="entry name" value="TPR"/>
    <property type="match status" value="10"/>
</dbReference>
<feature type="repeat" description="TPR" evidence="3">
    <location>
        <begin position="1106"/>
        <end position="1139"/>
    </location>
</feature>
<feature type="repeat" description="TPR" evidence="3">
    <location>
        <begin position="1148"/>
        <end position="1181"/>
    </location>
</feature>
<feature type="repeat" description="TPR" evidence="3">
    <location>
        <begin position="854"/>
        <end position="887"/>
    </location>
</feature>
<evidence type="ECO:0000313" key="5">
    <source>
        <dbReference type="EMBL" id="ETO05499.1"/>
    </source>
</evidence>
<dbReference type="PANTHER" id="PTHR45641">
    <property type="entry name" value="TETRATRICOPEPTIDE REPEAT PROTEIN (AFU_ORTHOLOGUE AFUA_6G03870)"/>
    <property type="match status" value="1"/>
</dbReference>
<dbReference type="SUPFAM" id="SSF81901">
    <property type="entry name" value="HCP-like"/>
    <property type="match status" value="2"/>
</dbReference>
<keyword evidence="6" id="KW-1185">Reference proteome</keyword>
<evidence type="ECO:0000256" key="3">
    <source>
        <dbReference type="PROSITE-ProRule" id="PRU00339"/>
    </source>
</evidence>
<feature type="repeat" description="TPR" evidence="3">
    <location>
        <begin position="1064"/>
        <end position="1097"/>
    </location>
</feature>
<keyword evidence="4" id="KW-0812">Transmembrane</keyword>
<sequence length="1298" mass="150768">MIAFFFPMVSSIWMLVLRFSHLWSGHRSSLQEKEYFALATTLVYCALTTSVIGYLYCGRVYYEETLLVQILPTNALINFDSAQRVLQKVAWEYELWPISLWDICQPIILNTVNVSLIKRYPLTYSLLFQLLFVRCLLICLFVFFEYLWCTSCNFITQTNLIVTNQKFFHENLNVSKIGNESEKKTARIVTLYDKIAQQNGEKNKKKTWTHKLLNYSSTEPRVCKKKKKINIESVREQIIKESKNDEEGKILMKITDGSGRAIEKDEQLRQSIKNNELHLIACFQSKASPSPSPSLLVSSPSAYAVKNPLVLLTGAIKYEKSYFEDVKQDLNLLQTLFQTKFGYQVFNTYNSESAITESLTLNGLSNFISKHCSNLSDESNNKNKSNINKNKSYDGLIFVWCGYGRFGTNGDTVMASDMKTKDWKDVQNDFILKTEYFIGKPKIFIKIMYREPEEITPIKNNREHEINQKKIWYNYNEDIFTIYVNITIENPKTEKKKSRFTEIFCQTIQNNINKSFEFVIKQISKIIFDQMVGREIEQTISLIQSDIYLIPVATNQQPQIKLTADGYETKYDQLEVNKNNAVPTLDSRKHWNRNWRKANSEAAKIVEQMIKKKEQGLIVVTYTVSEWKNENDSLSPFITFTDNDFKPEKKKFGEYFVYTIKRKIIVADKINFDGNIYIVDCEFQCKENINITTQSFVTKNAVITQQVKQAISPIQWNAYIHHDIAVQLQELEDREEQCTEKKMYNDSMSSLQKHLEISVNTFGHNHTYVAISYNLIGGVYYYKGDHDKSIESLDKAANILLNLFGVNHGGVASSYNNLGYVYENKGQFDKALECHESALKIRLQVFGENHSNVADTYHGIGNVYYNKDQPDKAIEYNERGLKIKLSLFGNKHTEVAVSYNNLGNSYFKKGQYDKAIECHENGLKVRLNLLGGNHSDVAWSYYNLGNCYFEKGKYDDAIEYYEKSLKIRLYNAETNQVDISYSYHGLGIAFYEKQQYDKAVEYHEKALEIRLASLGINHADVAFSYGNLGVTYSNANQHDKAIECHEKALKIRLHIFGNNHIDVSWSYNHLGHSYFYKEQYDKAIECYENSLKIKLNILGNNHDDVAWLYHNLGYSHFKKDMFDKAIEYYEKALQIKLNNFGMNHPNVADLYNYIGNSYYNKRQYDKAIELYNISLDIRKKVLGHAHTLVGDLFWVLGLSFEAKTEYQNAKQYFEQAYKGVNIQIPVTLIEFASVTLYSNSTFPLIFFTIAFFFIRFLFYGFCKLVITFCLTRNNIELCPYKSKFFSLPLQKGVQAIFQ</sequence>
<organism evidence="5 6">
    <name type="scientific">Reticulomyxa filosa</name>
    <dbReference type="NCBI Taxonomy" id="46433"/>
    <lineage>
        <taxon>Eukaryota</taxon>
        <taxon>Sar</taxon>
        <taxon>Rhizaria</taxon>
        <taxon>Retaria</taxon>
        <taxon>Foraminifera</taxon>
        <taxon>Monothalamids</taxon>
        <taxon>Reticulomyxidae</taxon>
        <taxon>Reticulomyxa</taxon>
    </lineage>
</organism>
<dbReference type="Gene3D" id="3.40.50.1460">
    <property type="match status" value="1"/>
</dbReference>
<keyword evidence="1" id="KW-0677">Repeat</keyword>
<comment type="caution">
    <text evidence="5">The sequence shown here is derived from an EMBL/GenBank/DDBJ whole genome shotgun (WGS) entry which is preliminary data.</text>
</comment>
<evidence type="ECO:0000256" key="1">
    <source>
        <dbReference type="ARBA" id="ARBA00022737"/>
    </source>
</evidence>
<feature type="repeat" description="TPR" evidence="3">
    <location>
        <begin position="938"/>
        <end position="971"/>
    </location>
</feature>
<dbReference type="PROSITE" id="PS50293">
    <property type="entry name" value="TPR_REGION"/>
    <property type="match status" value="4"/>
</dbReference>
<name>X6LV65_RETFI</name>
<feature type="repeat" description="TPR" evidence="3">
    <location>
        <begin position="812"/>
        <end position="845"/>
    </location>
</feature>
<protein>
    <submittedName>
        <fullName evidence="5">Uncharacterized protein</fullName>
    </submittedName>
</protein>
<feature type="transmembrane region" description="Helical" evidence="4">
    <location>
        <begin position="35"/>
        <end position="57"/>
    </location>
</feature>
<evidence type="ECO:0000313" key="6">
    <source>
        <dbReference type="Proteomes" id="UP000023152"/>
    </source>
</evidence>
<keyword evidence="4" id="KW-1133">Transmembrane helix</keyword>
<dbReference type="PROSITE" id="PS50005">
    <property type="entry name" value="TPR"/>
    <property type="match status" value="9"/>
</dbReference>
<dbReference type="Gene3D" id="1.25.40.10">
    <property type="entry name" value="Tetratricopeptide repeat domain"/>
    <property type="match status" value="4"/>
</dbReference>
<feature type="transmembrane region" description="Helical" evidence="4">
    <location>
        <begin position="1242"/>
        <end position="1262"/>
    </location>
</feature>
<feature type="repeat" description="TPR" evidence="3">
    <location>
        <begin position="1022"/>
        <end position="1055"/>
    </location>
</feature>
<dbReference type="InterPro" id="IPR019734">
    <property type="entry name" value="TPR_rpt"/>
</dbReference>
<keyword evidence="2 3" id="KW-0802">TPR repeat</keyword>
<evidence type="ECO:0000256" key="2">
    <source>
        <dbReference type="ARBA" id="ARBA00022803"/>
    </source>
</evidence>
<proteinExistence type="predicted"/>
<reference evidence="5 6" key="1">
    <citation type="journal article" date="2013" name="Curr. Biol.">
        <title>The Genome of the Foraminiferan Reticulomyxa filosa.</title>
        <authorList>
            <person name="Glockner G."/>
            <person name="Hulsmann N."/>
            <person name="Schleicher M."/>
            <person name="Noegel A.A."/>
            <person name="Eichinger L."/>
            <person name="Gallinger C."/>
            <person name="Pawlowski J."/>
            <person name="Sierra R."/>
            <person name="Euteneuer U."/>
            <person name="Pillet L."/>
            <person name="Moustafa A."/>
            <person name="Platzer M."/>
            <person name="Groth M."/>
            <person name="Szafranski K."/>
            <person name="Schliwa M."/>
        </authorList>
    </citation>
    <scope>NUCLEOTIDE SEQUENCE [LARGE SCALE GENOMIC DNA]</scope>
</reference>
<dbReference type="EMBL" id="ASPP01028065">
    <property type="protein sequence ID" value="ETO05499.1"/>
    <property type="molecule type" value="Genomic_DNA"/>
</dbReference>
<feature type="repeat" description="TPR" evidence="3">
    <location>
        <begin position="980"/>
        <end position="1013"/>
    </location>
</feature>
<dbReference type="SUPFAM" id="SSF48452">
    <property type="entry name" value="TPR-like"/>
    <property type="match status" value="1"/>
</dbReference>
<keyword evidence="4" id="KW-0472">Membrane</keyword>
<dbReference type="PANTHER" id="PTHR45641:SF1">
    <property type="entry name" value="AAA+ ATPASE DOMAIN-CONTAINING PROTEIN"/>
    <property type="match status" value="1"/>
</dbReference>
<evidence type="ECO:0000256" key="4">
    <source>
        <dbReference type="SAM" id="Phobius"/>
    </source>
</evidence>
<dbReference type="OrthoDB" id="674604at2759"/>
<feature type="repeat" description="TPR" evidence="3">
    <location>
        <begin position="896"/>
        <end position="929"/>
    </location>
</feature>
<feature type="transmembrane region" description="Helical" evidence="4">
    <location>
        <begin position="126"/>
        <end position="148"/>
    </location>
</feature>